<evidence type="ECO:0000256" key="5">
    <source>
        <dbReference type="ARBA" id="ARBA00022919"/>
    </source>
</evidence>
<reference evidence="14 15" key="1">
    <citation type="submission" date="2020-04" db="EMBL/GenBank/DDBJ databases">
        <authorList>
            <person name="Laetsch R D."/>
            <person name="Stevens L."/>
            <person name="Kumar S."/>
            <person name="Blaxter L. M."/>
        </authorList>
    </citation>
    <scope>NUCLEOTIDE SEQUENCE [LARGE SCALE GENOMIC DNA]</scope>
</reference>
<dbReference type="Pfam" id="PF17387">
    <property type="entry name" value="Glyco_hydro_59M"/>
    <property type="match status" value="1"/>
</dbReference>
<dbReference type="InterPro" id="IPR049161">
    <property type="entry name" value="GH59_cat"/>
</dbReference>
<evidence type="ECO:0000313" key="14">
    <source>
        <dbReference type="EMBL" id="CAB3402616.1"/>
    </source>
</evidence>
<evidence type="ECO:0000256" key="10">
    <source>
        <dbReference type="ARBA" id="ARBA00023295"/>
    </source>
</evidence>
<dbReference type="GO" id="GO:0005764">
    <property type="term" value="C:lysosome"/>
    <property type="evidence" value="ECO:0007669"/>
    <property type="project" value="TreeGrafter"/>
</dbReference>
<keyword evidence="9" id="KW-0325">Glycoprotein</keyword>
<dbReference type="GO" id="GO:0004336">
    <property type="term" value="F:galactosylceramidase activity"/>
    <property type="evidence" value="ECO:0007669"/>
    <property type="project" value="UniProtKB-EC"/>
</dbReference>
<evidence type="ECO:0000256" key="1">
    <source>
        <dbReference type="ARBA" id="ARBA00005637"/>
    </source>
</evidence>
<evidence type="ECO:0000256" key="6">
    <source>
        <dbReference type="ARBA" id="ARBA00022963"/>
    </source>
</evidence>
<dbReference type="PANTHER" id="PTHR15172:SF1">
    <property type="entry name" value="GALACTOCEREBROSIDASE"/>
    <property type="match status" value="1"/>
</dbReference>
<evidence type="ECO:0000256" key="7">
    <source>
        <dbReference type="ARBA" id="ARBA00023098"/>
    </source>
</evidence>
<accession>A0A8S1ENJ0</accession>
<dbReference type="OrthoDB" id="440760at2759"/>
<evidence type="ECO:0000259" key="12">
    <source>
        <dbReference type="Pfam" id="PF02057"/>
    </source>
</evidence>
<keyword evidence="7" id="KW-0443">Lipid metabolism</keyword>
<dbReference type="InterPro" id="IPR013785">
    <property type="entry name" value="Aldolase_TIM"/>
</dbReference>
<dbReference type="EC" id="3.2.1.46" evidence="2"/>
<dbReference type="Gene3D" id="2.60.40.1180">
    <property type="entry name" value="Golgi alpha-mannosidase II"/>
    <property type="match status" value="1"/>
</dbReference>
<dbReference type="InterPro" id="IPR001286">
    <property type="entry name" value="Glyco_hydro_59"/>
</dbReference>
<keyword evidence="4" id="KW-0378">Hydrolase</keyword>
<keyword evidence="6" id="KW-0442">Lipid degradation</keyword>
<evidence type="ECO:0000256" key="9">
    <source>
        <dbReference type="ARBA" id="ARBA00023180"/>
    </source>
</evidence>
<evidence type="ECO:0000259" key="13">
    <source>
        <dbReference type="Pfam" id="PF17387"/>
    </source>
</evidence>
<keyword evidence="8" id="KW-1015">Disulfide bond</keyword>
<dbReference type="EMBL" id="CADEPM010000003">
    <property type="protein sequence ID" value="CAB3402616.1"/>
    <property type="molecule type" value="Genomic_DNA"/>
</dbReference>
<comment type="similarity">
    <text evidence="1">Belongs to the glycosyl hydrolase 59 family.</text>
</comment>
<evidence type="ECO:0000256" key="2">
    <source>
        <dbReference type="ARBA" id="ARBA00012657"/>
    </source>
</evidence>
<keyword evidence="15" id="KW-1185">Reference proteome</keyword>
<proteinExistence type="inferred from homology"/>
<protein>
    <recommendedName>
        <fullName evidence="2">galactosylceramidase</fullName>
        <ecNumber evidence="2">3.2.1.46</ecNumber>
    </recommendedName>
    <alternativeName>
        <fullName evidence="11">Galactosylceramidase</fullName>
    </alternativeName>
</protein>
<dbReference type="InterPro" id="IPR013780">
    <property type="entry name" value="Glyco_hydro_b"/>
</dbReference>
<feature type="domain" description="Glycosyl hydrolase family 59 catalytic" evidence="12">
    <location>
        <begin position="27"/>
        <end position="221"/>
    </location>
</feature>
<dbReference type="Gene3D" id="2.60.120.560">
    <property type="entry name" value="Exo-inulinase, domain 1"/>
    <property type="match status" value="1"/>
</dbReference>
<keyword evidence="5" id="KW-0746">Sphingolipid metabolism</keyword>
<gene>
    <name evidence="14" type="ORF">CBOVIS_LOCUS5211</name>
</gene>
<dbReference type="Gene3D" id="3.20.20.70">
    <property type="entry name" value="Aldolase class I"/>
    <property type="match status" value="1"/>
</dbReference>
<keyword evidence="3" id="KW-0732">Signal</keyword>
<dbReference type="SUPFAM" id="SSF51445">
    <property type="entry name" value="(Trans)glycosidases"/>
    <property type="match status" value="1"/>
</dbReference>
<keyword evidence="10" id="KW-0326">Glycosidase</keyword>
<dbReference type="InterPro" id="IPR017853">
    <property type="entry name" value="GH"/>
</dbReference>
<dbReference type="Proteomes" id="UP000494206">
    <property type="component" value="Unassembled WGS sequence"/>
</dbReference>
<dbReference type="PANTHER" id="PTHR15172">
    <property type="entry name" value="GALACTOCEREBROSIDASE"/>
    <property type="match status" value="1"/>
</dbReference>
<dbReference type="Pfam" id="PF02057">
    <property type="entry name" value="Glyco_hydro_59"/>
    <property type="match status" value="1"/>
</dbReference>
<evidence type="ECO:0000256" key="11">
    <source>
        <dbReference type="ARBA" id="ARBA00033098"/>
    </source>
</evidence>
<evidence type="ECO:0000256" key="4">
    <source>
        <dbReference type="ARBA" id="ARBA00022801"/>
    </source>
</evidence>
<sequence length="584" mass="67265">MFIFFLLFLQLCSGEYVVDVSKAFQQFDGIGAISGGGATSKLLFSYFPKREQREKIMEILFNKINGLQLLKVEMGGDDQSTEGSESSHESEKDMYNTHTYEFRLIDEARKVNSDLKICVLPWTFPGWLGKSPYENATLTIEYVLDWLKIALKLYHIDIYCVGIWNERNFSENYTKLLREALDKNDFRNVKIVAGEGFKMDESYSRLLNENFKNVYDVIGTFIWHLVSAFYPQIAWYRCGLAYLDEHKFRTEVAFQALQYTTGHAKPGWKICSNGYGSGELDNGGTYVTYTNGEHFSIIIETMTYERSKCEYYPDTPYKIKASQKIKFKLPTGFKQYRALNVSFNYESPSQIAIIDRTVELEVGHNSIGVLTTLPIIIPRMYTRNVKLPEKYEDNFEDYEYGDEPRYWMPQKGGWEVRRGSAVQKTLRPPISWCTSNILTPYAVMKFRNTRNFLKVAVKIPPDSTANSTIIGLQSSCSGCDIEKTNCRGIFAEINFNDSILHVFADFVTRTTIAKINLDLKIDANKFHQFQIRLVNHKNIQIKFDNILRSFEISHSILEKTKNDSLFVIGTGNFGISIWDDINVA</sequence>
<name>A0A8S1ENJ0_9PELO</name>
<organism evidence="14 15">
    <name type="scientific">Caenorhabditis bovis</name>
    <dbReference type="NCBI Taxonomy" id="2654633"/>
    <lineage>
        <taxon>Eukaryota</taxon>
        <taxon>Metazoa</taxon>
        <taxon>Ecdysozoa</taxon>
        <taxon>Nematoda</taxon>
        <taxon>Chromadorea</taxon>
        <taxon>Rhabditida</taxon>
        <taxon>Rhabditina</taxon>
        <taxon>Rhabditomorpha</taxon>
        <taxon>Rhabditoidea</taxon>
        <taxon>Rhabditidae</taxon>
        <taxon>Peloderinae</taxon>
        <taxon>Caenorhabditis</taxon>
    </lineage>
</organism>
<evidence type="ECO:0000313" key="15">
    <source>
        <dbReference type="Proteomes" id="UP000494206"/>
    </source>
</evidence>
<dbReference type="GO" id="GO:0006683">
    <property type="term" value="P:galactosylceramide catabolic process"/>
    <property type="evidence" value="ECO:0007669"/>
    <property type="project" value="InterPro"/>
</dbReference>
<dbReference type="AlphaFoldDB" id="A0A8S1ENJ0"/>
<evidence type="ECO:0000256" key="8">
    <source>
        <dbReference type="ARBA" id="ARBA00023157"/>
    </source>
</evidence>
<feature type="domain" description="Glycosyl hydrolase family 59 central" evidence="13">
    <location>
        <begin position="276"/>
        <end position="365"/>
    </location>
</feature>
<evidence type="ECO:0000256" key="3">
    <source>
        <dbReference type="ARBA" id="ARBA00022729"/>
    </source>
</evidence>
<dbReference type="InterPro" id="IPR035394">
    <property type="entry name" value="Glyco_hydro_59_dom"/>
</dbReference>
<comment type="caution">
    <text evidence="14">The sequence shown here is derived from an EMBL/GenBank/DDBJ whole genome shotgun (WGS) entry which is preliminary data.</text>
</comment>
<dbReference type="GO" id="GO:0016020">
    <property type="term" value="C:membrane"/>
    <property type="evidence" value="ECO:0007669"/>
    <property type="project" value="GOC"/>
</dbReference>